<reference evidence="3" key="2">
    <citation type="submission" date="2024-04" db="EMBL/GenBank/DDBJ databases">
        <authorList>
            <person name="Chen Y."/>
            <person name="Shah S."/>
            <person name="Dougan E. K."/>
            <person name="Thang M."/>
            <person name="Chan C."/>
        </authorList>
    </citation>
    <scope>NUCLEOTIDE SEQUENCE [LARGE SCALE GENOMIC DNA]</scope>
</reference>
<evidence type="ECO:0000313" key="5">
    <source>
        <dbReference type="Proteomes" id="UP001152797"/>
    </source>
</evidence>
<dbReference type="EMBL" id="CAMXCT020000528">
    <property type="protein sequence ID" value="CAL1133355.1"/>
    <property type="molecule type" value="Genomic_DNA"/>
</dbReference>
<keyword evidence="5" id="KW-1185">Reference proteome</keyword>
<feature type="transmembrane region" description="Helical" evidence="1">
    <location>
        <begin position="69"/>
        <end position="88"/>
    </location>
</feature>
<feature type="transmembrane region" description="Helical" evidence="1">
    <location>
        <begin position="95"/>
        <end position="124"/>
    </location>
</feature>
<comment type="caution">
    <text evidence="2">The sequence shown here is derived from an EMBL/GenBank/DDBJ whole genome shotgun (WGS) entry which is preliminary data.</text>
</comment>
<name>A0A9P1BUZ1_9DINO</name>
<dbReference type="EMBL" id="CAMXCT010000528">
    <property type="protein sequence ID" value="CAI3979980.1"/>
    <property type="molecule type" value="Genomic_DNA"/>
</dbReference>
<evidence type="ECO:0000313" key="2">
    <source>
        <dbReference type="EMBL" id="CAI3979980.1"/>
    </source>
</evidence>
<gene>
    <name evidence="2" type="ORF">C1SCF055_LOCUS7895</name>
</gene>
<keyword evidence="1" id="KW-1133">Transmembrane helix</keyword>
<dbReference type="Proteomes" id="UP001152797">
    <property type="component" value="Unassembled WGS sequence"/>
</dbReference>
<reference evidence="2" key="1">
    <citation type="submission" date="2022-10" db="EMBL/GenBank/DDBJ databases">
        <authorList>
            <person name="Chen Y."/>
            <person name="Dougan E. K."/>
            <person name="Chan C."/>
            <person name="Rhodes N."/>
            <person name="Thang M."/>
        </authorList>
    </citation>
    <scope>NUCLEOTIDE SEQUENCE</scope>
</reference>
<sequence>MQRGTLDAGALRIGDGESISRRNIWFGHEFVDEETMQHVRSVVVAAGVMAALQVVSLLLALLTKHHFEGALINFMLGMILPGCGYCGATRTNSELMCCFSFTSLLSAISQMLLMLNSLLAIWFISENEEVFCEALCQVTGCGNHSRICSCQIGCGESCCSDFAEVCHNGQQLLAPMSCIDLEATLGYKTHVAATVIMLISPLVIGLSVYAWHHGRKLYERLSAGEVLLVRGERRSEDEAFE</sequence>
<evidence type="ECO:0000313" key="3">
    <source>
        <dbReference type="EMBL" id="CAL1133355.1"/>
    </source>
</evidence>
<dbReference type="AlphaFoldDB" id="A0A9P1BUZ1"/>
<dbReference type="EMBL" id="CAMXCT030000528">
    <property type="protein sequence ID" value="CAL4767292.1"/>
    <property type="molecule type" value="Genomic_DNA"/>
</dbReference>
<feature type="transmembrane region" description="Helical" evidence="1">
    <location>
        <begin position="42"/>
        <end position="63"/>
    </location>
</feature>
<protein>
    <submittedName>
        <fullName evidence="4">SMB domain-containing protein</fullName>
    </submittedName>
</protein>
<dbReference type="OrthoDB" id="422682at2759"/>
<keyword evidence="1" id="KW-0812">Transmembrane</keyword>
<keyword evidence="1" id="KW-0472">Membrane</keyword>
<organism evidence="2">
    <name type="scientific">Cladocopium goreaui</name>
    <dbReference type="NCBI Taxonomy" id="2562237"/>
    <lineage>
        <taxon>Eukaryota</taxon>
        <taxon>Sar</taxon>
        <taxon>Alveolata</taxon>
        <taxon>Dinophyceae</taxon>
        <taxon>Suessiales</taxon>
        <taxon>Symbiodiniaceae</taxon>
        <taxon>Cladocopium</taxon>
    </lineage>
</organism>
<feature type="transmembrane region" description="Helical" evidence="1">
    <location>
        <begin position="191"/>
        <end position="211"/>
    </location>
</feature>
<proteinExistence type="predicted"/>
<evidence type="ECO:0000313" key="4">
    <source>
        <dbReference type="EMBL" id="CAL4767292.1"/>
    </source>
</evidence>
<evidence type="ECO:0000256" key="1">
    <source>
        <dbReference type="SAM" id="Phobius"/>
    </source>
</evidence>
<accession>A0A9P1BUZ1</accession>